<comment type="caution">
    <text evidence="5">The sequence shown here is derived from an EMBL/GenBank/DDBJ whole genome shotgun (WGS) entry which is preliminary data.</text>
</comment>
<dbReference type="OrthoDB" id="248175at2"/>
<organism evidence="5 6">
    <name type="scientific">Thalassoglobus neptunius</name>
    <dbReference type="NCBI Taxonomy" id="1938619"/>
    <lineage>
        <taxon>Bacteria</taxon>
        <taxon>Pseudomonadati</taxon>
        <taxon>Planctomycetota</taxon>
        <taxon>Planctomycetia</taxon>
        <taxon>Planctomycetales</taxon>
        <taxon>Planctomycetaceae</taxon>
        <taxon>Thalassoglobus</taxon>
    </lineage>
</organism>
<proteinExistence type="inferred from homology"/>
<dbReference type="Pfam" id="PF13365">
    <property type="entry name" value="Trypsin_2"/>
    <property type="match status" value="1"/>
</dbReference>
<dbReference type="SUPFAM" id="SSF50156">
    <property type="entry name" value="PDZ domain-like"/>
    <property type="match status" value="1"/>
</dbReference>
<dbReference type="PRINTS" id="PR00834">
    <property type="entry name" value="PROTEASES2C"/>
</dbReference>
<dbReference type="Gene3D" id="2.30.42.10">
    <property type="match status" value="1"/>
</dbReference>
<keyword evidence="2 5" id="KW-0645">Protease</keyword>
<feature type="domain" description="PDZ" evidence="4">
    <location>
        <begin position="242"/>
        <end position="319"/>
    </location>
</feature>
<dbReference type="PANTHER" id="PTHR22939:SF129">
    <property type="entry name" value="SERINE PROTEASE HTRA2, MITOCHONDRIAL"/>
    <property type="match status" value="1"/>
</dbReference>
<dbReference type="Gene3D" id="2.40.10.120">
    <property type="match status" value="1"/>
</dbReference>
<dbReference type="PANTHER" id="PTHR22939">
    <property type="entry name" value="SERINE PROTEASE FAMILY S1C HTRA-RELATED"/>
    <property type="match status" value="1"/>
</dbReference>
<dbReference type="GO" id="GO:0004252">
    <property type="term" value="F:serine-type endopeptidase activity"/>
    <property type="evidence" value="ECO:0007669"/>
    <property type="project" value="InterPro"/>
</dbReference>
<evidence type="ECO:0000256" key="1">
    <source>
        <dbReference type="ARBA" id="ARBA00010541"/>
    </source>
</evidence>
<gene>
    <name evidence="5" type="primary">hhoA</name>
    <name evidence="5" type="ORF">KOR42_38190</name>
</gene>
<dbReference type="PROSITE" id="PS50106">
    <property type="entry name" value="PDZ"/>
    <property type="match status" value="1"/>
</dbReference>
<dbReference type="InterPro" id="IPR001940">
    <property type="entry name" value="Peptidase_S1C"/>
</dbReference>
<evidence type="ECO:0000259" key="4">
    <source>
        <dbReference type="PROSITE" id="PS50106"/>
    </source>
</evidence>
<sequence length="333" mass="36114">MNRRLIPSTFVFLIFIAHTAIGQDEQRWPVAIDRVPDAFTKPAPTSVGDLRQMQDHLSTLVPLLKECTVNLSVGGAQGSGVIVDPKGLILSAAHVTGPPGRPVSIVTNDGKTYRGKTLGRNVILDASMVQITSTRDDWPYCELAEQAASPGDWCLVLAHPGGYQVARGQVLRLGRVILQNRWLIQSDCELVGGDSGGPLFGIDGKLIGINTRIGESTDLNFHVPASAYADGWERFVAGEDFRTHSGAYLGIVGKVNPSGTGLMITDVLAGEPADRAGVEQGDILLTFENRRIRSFEQLRDLIGEEPPGKSVSLELLRDEEIINVKARLGMRWD</sequence>
<evidence type="ECO:0000256" key="3">
    <source>
        <dbReference type="ARBA" id="ARBA00022801"/>
    </source>
</evidence>
<evidence type="ECO:0000313" key="5">
    <source>
        <dbReference type="EMBL" id="TWT49867.1"/>
    </source>
</evidence>
<comment type="similarity">
    <text evidence="1">Belongs to the peptidase S1C family.</text>
</comment>
<dbReference type="Proteomes" id="UP000317243">
    <property type="component" value="Unassembled WGS sequence"/>
</dbReference>
<dbReference type="Pfam" id="PF13180">
    <property type="entry name" value="PDZ_2"/>
    <property type="match status" value="1"/>
</dbReference>
<dbReference type="AlphaFoldDB" id="A0A5C5WH44"/>
<dbReference type="SMART" id="SM00228">
    <property type="entry name" value="PDZ"/>
    <property type="match status" value="1"/>
</dbReference>
<dbReference type="EMBL" id="SIHI01000017">
    <property type="protein sequence ID" value="TWT49867.1"/>
    <property type="molecule type" value="Genomic_DNA"/>
</dbReference>
<evidence type="ECO:0000256" key="2">
    <source>
        <dbReference type="ARBA" id="ARBA00022670"/>
    </source>
</evidence>
<dbReference type="GO" id="GO:0006508">
    <property type="term" value="P:proteolysis"/>
    <property type="evidence" value="ECO:0007669"/>
    <property type="project" value="UniProtKB-KW"/>
</dbReference>
<dbReference type="InterPro" id="IPR036034">
    <property type="entry name" value="PDZ_sf"/>
</dbReference>
<dbReference type="SUPFAM" id="SSF50494">
    <property type="entry name" value="Trypsin-like serine proteases"/>
    <property type="match status" value="1"/>
</dbReference>
<protein>
    <submittedName>
        <fullName evidence="5">Putative serine protease HhoA</fullName>
    </submittedName>
</protein>
<keyword evidence="3" id="KW-0378">Hydrolase</keyword>
<dbReference type="RefSeq" id="WP_146511245.1">
    <property type="nucleotide sequence ID" value="NZ_SIHI01000017.1"/>
</dbReference>
<name>A0A5C5WH44_9PLAN</name>
<dbReference type="InterPro" id="IPR009003">
    <property type="entry name" value="Peptidase_S1_PA"/>
</dbReference>
<dbReference type="InterPro" id="IPR001478">
    <property type="entry name" value="PDZ"/>
</dbReference>
<reference evidence="5 6" key="1">
    <citation type="submission" date="2019-02" db="EMBL/GenBank/DDBJ databases">
        <title>Deep-cultivation of Planctomycetes and their phenomic and genomic characterization uncovers novel biology.</title>
        <authorList>
            <person name="Wiegand S."/>
            <person name="Jogler M."/>
            <person name="Boedeker C."/>
            <person name="Pinto D."/>
            <person name="Vollmers J."/>
            <person name="Rivas-Marin E."/>
            <person name="Kohn T."/>
            <person name="Peeters S.H."/>
            <person name="Heuer A."/>
            <person name="Rast P."/>
            <person name="Oberbeckmann S."/>
            <person name="Bunk B."/>
            <person name="Jeske O."/>
            <person name="Meyerdierks A."/>
            <person name="Storesund J.E."/>
            <person name="Kallscheuer N."/>
            <person name="Luecker S."/>
            <person name="Lage O.M."/>
            <person name="Pohl T."/>
            <person name="Merkel B.J."/>
            <person name="Hornburger P."/>
            <person name="Mueller R.-W."/>
            <person name="Bruemmer F."/>
            <person name="Labrenz M."/>
            <person name="Spormann A.M."/>
            <person name="Op Den Camp H."/>
            <person name="Overmann J."/>
            <person name="Amann R."/>
            <person name="Jetten M.S.M."/>
            <person name="Mascher T."/>
            <person name="Medema M.H."/>
            <person name="Devos D.P."/>
            <person name="Kaster A.-K."/>
            <person name="Ovreas L."/>
            <person name="Rohde M."/>
            <person name="Galperin M.Y."/>
            <person name="Jogler C."/>
        </authorList>
    </citation>
    <scope>NUCLEOTIDE SEQUENCE [LARGE SCALE GENOMIC DNA]</scope>
    <source>
        <strain evidence="5 6">KOR42</strain>
    </source>
</reference>
<keyword evidence="6" id="KW-1185">Reference proteome</keyword>
<accession>A0A5C5WH44</accession>
<evidence type="ECO:0000313" key="6">
    <source>
        <dbReference type="Proteomes" id="UP000317243"/>
    </source>
</evidence>